<accession>A0A510DZZ6</accession>
<gene>
    <name evidence="2" type="ORF">IC006_0332</name>
    <name evidence="3" type="ORF">IC007_0316</name>
</gene>
<dbReference type="Proteomes" id="UP000322983">
    <property type="component" value="Chromosome"/>
</dbReference>
<dbReference type="PROSITE" id="PS50995">
    <property type="entry name" value="HTH_MARR_2"/>
    <property type="match status" value="1"/>
</dbReference>
<reference evidence="2 4" key="2">
    <citation type="journal article" date="2020" name="Int. J. Syst. Evol. Microbiol.">
        <title>Sulfuracidifex tepidarius gen. nov., sp. nov. and transfer of Sulfolobus metallicus Huber and Stetter 1992 to the genus Sulfuracidifex as Sulfuracidifex metallicus comb. nov.</title>
        <authorList>
            <person name="Itoh T."/>
            <person name="Miura T."/>
            <person name="Sakai H.D."/>
            <person name="Kato S."/>
            <person name="Ohkuma M."/>
            <person name="Takashina T."/>
        </authorList>
    </citation>
    <scope>NUCLEOTIDE SEQUENCE [LARGE SCALE GENOMIC DNA]</scope>
    <source>
        <strain evidence="2 4">IC-006</strain>
        <strain evidence="3">IC-007</strain>
    </source>
</reference>
<dbReference type="AlphaFoldDB" id="A0A510DSA0"/>
<dbReference type="PANTHER" id="PTHR37318">
    <property type="entry name" value="BSL7504 PROTEIN"/>
    <property type="match status" value="1"/>
</dbReference>
<sequence>MEKGGIREIIDFLSRPIFASTTKVGILLALVGAKEASFSELQDVLGVSKSTLSLTLDSLEEEGLIKSFTIFEGRPKKRIRITEEGANLIMTYLEYLERYREFLKEKS</sequence>
<organism evidence="2 4">
    <name type="scientific">Sulfuracidifex tepidarius</name>
    <dbReference type="NCBI Taxonomy" id="1294262"/>
    <lineage>
        <taxon>Archaea</taxon>
        <taxon>Thermoproteota</taxon>
        <taxon>Thermoprotei</taxon>
        <taxon>Sulfolobales</taxon>
        <taxon>Sulfolobaceae</taxon>
        <taxon>Sulfuracidifex</taxon>
    </lineage>
</organism>
<dbReference type="InterPro" id="IPR000835">
    <property type="entry name" value="HTH_MarR-typ"/>
</dbReference>
<accession>A0A510DSA0</accession>
<evidence type="ECO:0000313" key="2">
    <source>
        <dbReference type="EMBL" id="BBG23048.1"/>
    </source>
</evidence>
<dbReference type="KEGG" id="step:IC006_0332"/>
<dbReference type="GO" id="GO:0003700">
    <property type="term" value="F:DNA-binding transcription factor activity"/>
    <property type="evidence" value="ECO:0007669"/>
    <property type="project" value="InterPro"/>
</dbReference>
<dbReference type="InterPro" id="IPR036390">
    <property type="entry name" value="WH_DNA-bd_sf"/>
</dbReference>
<dbReference type="InterPro" id="IPR027395">
    <property type="entry name" value="WH_DNA-bd_dom"/>
</dbReference>
<evidence type="ECO:0000313" key="3">
    <source>
        <dbReference type="EMBL" id="BBG25811.1"/>
    </source>
</evidence>
<dbReference type="EMBL" id="AP018929">
    <property type="protein sequence ID" value="BBG23048.1"/>
    <property type="molecule type" value="Genomic_DNA"/>
</dbReference>
<reference evidence="5" key="1">
    <citation type="submission" date="2018-09" db="EMBL/GenBank/DDBJ databases">
        <title>Complete Genome Sequencing of Sulfolobus sp. JCM 16834.</title>
        <authorList>
            <person name="Kato S."/>
            <person name="Itoh T."/>
            <person name="Ohkuma M."/>
        </authorList>
    </citation>
    <scope>NUCLEOTIDE SEQUENCE [LARGE SCALE GENOMIC DNA]</scope>
    <source>
        <strain evidence="5">IC-007</strain>
    </source>
</reference>
<feature type="domain" description="HTH marR-type" evidence="1">
    <location>
        <begin position="1"/>
        <end position="107"/>
    </location>
</feature>
<dbReference type="Proteomes" id="UP000325030">
    <property type="component" value="Chromosome"/>
</dbReference>
<dbReference type="SUPFAM" id="SSF46785">
    <property type="entry name" value="Winged helix' DNA-binding domain"/>
    <property type="match status" value="1"/>
</dbReference>
<dbReference type="CDD" id="cd00090">
    <property type="entry name" value="HTH_ARSR"/>
    <property type="match status" value="1"/>
</dbReference>
<evidence type="ECO:0000313" key="4">
    <source>
        <dbReference type="Proteomes" id="UP000322983"/>
    </source>
</evidence>
<keyword evidence="4" id="KW-1185">Reference proteome</keyword>
<dbReference type="EMBL" id="AP018930">
    <property type="protein sequence ID" value="BBG25811.1"/>
    <property type="molecule type" value="Genomic_DNA"/>
</dbReference>
<protein>
    <submittedName>
        <fullName evidence="2">Transcriptional regulator SlyA</fullName>
    </submittedName>
</protein>
<dbReference type="PANTHER" id="PTHR37318:SF1">
    <property type="entry name" value="BSL7504 PROTEIN"/>
    <property type="match status" value="1"/>
</dbReference>
<dbReference type="PRINTS" id="PR00598">
    <property type="entry name" value="HTHMARR"/>
</dbReference>
<dbReference type="GeneID" id="41716812"/>
<evidence type="ECO:0000259" key="1">
    <source>
        <dbReference type="PROSITE" id="PS50995"/>
    </source>
</evidence>
<dbReference type="Gene3D" id="1.10.10.10">
    <property type="entry name" value="Winged helix-like DNA-binding domain superfamily/Winged helix DNA-binding domain"/>
    <property type="match status" value="1"/>
</dbReference>
<name>A0A510DSA0_9CREN</name>
<dbReference type="InterPro" id="IPR011991">
    <property type="entry name" value="ArsR-like_HTH"/>
</dbReference>
<dbReference type="SMART" id="SM00347">
    <property type="entry name" value="HTH_MARR"/>
    <property type="match status" value="1"/>
</dbReference>
<evidence type="ECO:0000313" key="5">
    <source>
        <dbReference type="Proteomes" id="UP000325030"/>
    </source>
</evidence>
<dbReference type="RefSeq" id="WP_054846303.1">
    <property type="nucleotide sequence ID" value="NZ_AP018929.1"/>
</dbReference>
<proteinExistence type="predicted"/>
<dbReference type="Pfam" id="PF13601">
    <property type="entry name" value="HTH_34"/>
    <property type="match status" value="1"/>
</dbReference>
<dbReference type="InterPro" id="IPR036388">
    <property type="entry name" value="WH-like_DNA-bd_sf"/>
</dbReference>